<dbReference type="SUPFAM" id="SSF53850">
    <property type="entry name" value="Periplasmic binding protein-like II"/>
    <property type="match status" value="1"/>
</dbReference>
<keyword evidence="2" id="KW-0732">Signal</keyword>
<dbReference type="PANTHER" id="PTHR43649:SF30">
    <property type="entry name" value="ABC TRANSPORTER SUBSTRATE-BINDING PROTEIN"/>
    <property type="match status" value="1"/>
</dbReference>
<evidence type="ECO:0000313" key="3">
    <source>
        <dbReference type="EMBL" id="CUO27098.1"/>
    </source>
</evidence>
<evidence type="ECO:0000256" key="2">
    <source>
        <dbReference type="SAM" id="SignalP"/>
    </source>
</evidence>
<dbReference type="EMBL" id="CYZE01000005">
    <property type="protein sequence ID" value="CUO27098.1"/>
    <property type="molecule type" value="Genomic_DNA"/>
</dbReference>
<dbReference type="CDD" id="cd13585">
    <property type="entry name" value="PBP2_TMBP_like"/>
    <property type="match status" value="1"/>
</dbReference>
<protein>
    <submittedName>
        <fullName evidence="3">Family 1 extracellular solute-binding protein</fullName>
    </submittedName>
</protein>
<feature type="compositionally biased region" description="Low complexity" evidence="1">
    <location>
        <begin position="35"/>
        <end position="55"/>
    </location>
</feature>
<proteinExistence type="predicted"/>
<dbReference type="Proteomes" id="UP000095651">
    <property type="component" value="Unassembled WGS sequence"/>
</dbReference>
<sequence>MKLSRIGAAALCAALCLGTMSGCSSKTDGANEGGSQTAESQTTAGQTAAGKTEAGGAAGSDEKFTLKISTTGETDDNLDLAMAMFKEQYPNVEYELITSPWNETREKQIMMVSMGDIPDIVKTGGWAQEFFKDGMLMDLTDEVKNWDIYPRLTEGQLQRMSYGDQICAMNYNTNTMFMFYNKELLEKIGAEVPKTFEDLKAIGEKIVAEGITTEDGQKVYATNIPTNNTWELSPWVFSMGAEYMNEDYSQVVIDSPESIEAHIQMQDFVKNGWAPIPDGTGDQLWLNGQMVTYFTGEWNIPGTVDAGIDVAYATIPTGKDGLSVGPIGGCDWAVMEESENKAMAMEFLKLMYSEEFQIQADRGVTDLAIYDNPEKQAVWAESGLTESKKVQQEQLKTAKFVFLDNPYQYPEGANIYGAAVERILIKQEDVKTVLEEAAAQINKGMAQ</sequence>
<reference evidence="3 4" key="1">
    <citation type="submission" date="2015-09" db="EMBL/GenBank/DDBJ databases">
        <authorList>
            <consortium name="Pathogen Informatics"/>
        </authorList>
    </citation>
    <scope>NUCLEOTIDE SEQUENCE [LARGE SCALE GENOMIC DNA]</scope>
    <source>
        <strain evidence="3 4">2789STDY5608850</strain>
    </source>
</reference>
<dbReference type="InterPro" id="IPR006059">
    <property type="entry name" value="SBP"/>
</dbReference>
<feature type="chain" id="PRO_5039441045" evidence="2">
    <location>
        <begin position="26"/>
        <end position="447"/>
    </location>
</feature>
<feature type="region of interest" description="Disordered" evidence="1">
    <location>
        <begin position="26"/>
        <end position="58"/>
    </location>
</feature>
<dbReference type="Gene3D" id="3.40.190.10">
    <property type="entry name" value="Periplasmic binding protein-like II"/>
    <property type="match status" value="1"/>
</dbReference>
<name>A0A174DS64_9FIRM</name>
<feature type="signal peptide" evidence="2">
    <location>
        <begin position="1"/>
        <end position="25"/>
    </location>
</feature>
<dbReference type="PROSITE" id="PS51257">
    <property type="entry name" value="PROKAR_LIPOPROTEIN"/>
    <property type="match status" value="1"/>
</dbReference>
<evidence type="ECO:0000313" key="4">
    <source>
        <dbReference type="Proteomes" id="UP000095651"/>
    </source>
</evidence>
<dbReference type="InterPro" id="IPR050490">
    <property type="entry name" value="Bact_solute-bd_prot1"/>
</dbReference>
<evidence type="ECO:0000256" key="1">
    <source>
        <dbReference type="SAM" id="MobiDB-lite"/>
    </source>
</evidence>
<dbReference type="PANTHER" id="PTHR43649">
    <property type="entry name" value="ARABINOSE-BINDING PROTEIN-RELATED"/>
    <property type="match status" value="1"/>
</dbReference>
<organism evidence="3 4">
    <name type="scientific">Hungatella hathewayi</name>
    <dbReference type="NCBI Taxonomy" id="154046"/>
    <lineage>
        <taxon>Bacteria</taxon>
        <taxon>Bacillati</taxon>
        <taxon>Bacillota</taxon>
        <taxon>Clostridia</taxon>
        <taxon>Lachnospirales</taxon>
        <taxon>Lachnospiraceae</taxon>
        <taxon>Hungatella</taxon>
    </lineage>
</organism>
<gene>
    <name evidence="3" type="primary">cycB_4</name>
    <name evidence="3" type="ORF">ERS852407_02306</name>
</gene>
<dbReference type="RefSeq" id="WP_055655169.1">
    <property type="nucleotide sequence ID" value="NZ_CABIXC010000005.1"/>
</dbReference>
<dbReference type="AlphaFoldDB" id="A0A174DS64"/>
<accession>A0A174DS64</accession>
<dbReference type="Pfam" id="PF13416">
    <property type="entry name" value="SBP_bac_8"/>
    <property type="match status" value="1"/>
</dbReference>